<dbReference type="Pfam" id="PF12728">
    <property type="entry name" value="HTH_17"/>
    <property type="match status" value="1"/>
</dbReference>
<dbReference type="InterPro" id="IPR009061">
    <property type="entry name" value="DNA-bd_dom_put_sf"/>
</dbReference>
<dbReference type="InterPro" id="IPR010093">
    <property type="entry name" value="SinI_DNA-bd"/>
</dbReference>
<name>X0ZXK7_9ZZZZ</name>
<reference evidence="2" key="1">
    <citation type="journal article" date="2014" name="Front. Microbiol.">
        <title>High frequency of phylogenetically diverse reductive dehalogenase-homologous genes in deep subseafloor sedimentary metagenomes.</title>
        <authorList>
            <person name="Kawai M."/>
            <person name="Futagami T."/>
            <person name="Toyoda A."/>
            <person name="Takaki Y."/>
            <person name="Nishi S."/>
            <person name="Hori S."/>
            <person name="Arai W."/>
            <person name="Tsubouchi T."/>
            <person name="Morono Y."/>
            <person name="Uchiyama I."/>
            <person name="Ito T."/>
            <person name="Fujiyama A."/>
            <person name="Inagaki F."/>
            <person name="Takami H."/>
        </authorList>
    </citation>
    <scope>NUCLEOTIDE SEQUENCE</scope>
    <source>
        <strain evidence="2">Expedition CK06-06</strain>
    </source>
</reference>
<evidence type="ECO:0000313" key="2">
    <source>
        <dbReference type="EMBL" id="GAG62622.1"/>
    </source>
</evidence>
<protein>
    <recommendedName>
        <fullName evidence="1">Helix-turn-helix domain-containing protein</fullName>
    </recommendedName>
</protein>
<gene>
    <name evidence="2" type="ORF">S01H4_07553</name>
</gene>
<dbReference type="GO" id="GO:0003677">
    <property type="term" value="F:DNA binding"/>
    <property type="evidence" value="ECO:0007669"/>
    <property type="project" value="InterPro"/>
</dbReference>
<organism evidence="2">
    <name type="scientific">marine sediment metagenome</name>
    <dbReference type="NCBI Taxonomy" id="412755"/>
    <lineage>
        <taxon>unclassified sequences</taxon>
        <taxon>metagenomes</taxon>
        <taxon>ecological metagenomes</taxon>
    </lineage>
</organism>
<accession>X0ZXK7</accession>
<dbReference type="EMBL" id="BART01002484">
    <property type="protein sequence ID" value="GAG62622.1"/>
    <property type="molecule type" value="Genomic_DNA"/>
</dbReference>
<comment type="caution">
    <text evidence="2">The sequence shown here is derived from an EMBL/GenBank/DDBJ whole genome shotgun (WGS) entry which is preliminary data.</text>
</comment>
<dbReference type="SUPFAM" id="SSF46955">
    <property type="entry name" value="Putative DNA-binding domain"/>
    <property type="match status" value="1"/>
</dbReference>
<dbReference type="InterPro" id="IPR041657">
    <property type="entry name" value="HTH_17"/>
</dbReference>
<sequence>MPLEISGLKLYSVDEVAEMLKSTKPTIRAYFREGKIKGQKITGKWYITEDNFKKYLSGDYPVPVK</sequence>
<feature type="domain" description="Helix-turn-helix" evidence="1">
    <location>
        <begin position="10"/>
        <end position="57"/>
    </location>
</feature>
<proteinExistence type="predicted"/>
<dbReference type="AlphaFoldDB" id="X0ZXK7"/>
<evidence type="ECO:0000259" key="1">
    <source>
        <dbReference type="Pfam" id="PF12728"/>
    </source>
</evidence>
<dbReference type="NCBIfam" id="TIGR01764">
    <property type="entry name" value="excise"/>
    <property type="match status" value="1"/>
</dbReference>